<evidence type="ECO:0000313" key="10">
    <source>
        <dbReference type="Proteomes" id="UP000054359"/>
    </source>
</evidence>
<evidence type="ECO:0000256" key="1">
    <source>
        <dbReference type="ARBA" id="ARBA00004370"/>
    </source>
</evidence>
<keyword evidence="10" id="KW-1185">Reference proteome</keyword>
<reference evidence="9 10" key="1">
    <citation type="submission" date="2013-11" db="EMBL/GenBank/DDBJ databases">
        <title>Genome sequencing of Stegodyphus mimosarum.</title>
        <authorList>
            <person name="Bechsgaard J."/>
        </authorList>
    </citation>
    <scope>NUCLEOTIDE SEQUENCE [LARGE SCALE GENOMIC DNA]</scope>
</reference>
<keyword evidence="2" id="KW-0812">Transmembrane</keyword>
<evidence type="ECO:0000256" key="7">
    <source>
        <dbReference type="ARBA" id="ARBA00023180"/>
    </source>
</evidence>
<dbReference type="GO" id="GO:0005886">
    <property type="term" value="C:plasma membrane"/>
    <property type="evidence" value="ECO:0007669"/>
    <property type="project" value="TreeGrafter"/>
</dbReference>
<name>A0A087TH72_STEMI</name>
<dbReference type="PANTHER" id="PTHR47410">
    <property type="entry name" value="TOLL-LIKE RECEPTOR 7-RELATED"/>
    <property type="match status" value="1"/>
</dbReference>
<feature type="non-terminal residue" evidence="9">
    <location>
        <position position="297"/>
    </location>
</feature>
<keyword evidence="5" id="KW-0472">Membrane</keyword>
<dbReference type="SUPFAM" id="SSF52058">
    <property type="entry name" value="L domain-like"/>
    <property type="match status" value="1"/>
</dbReference>
<dbReference type="GO" id="GO:0032755">
    <property type="term" value="P:positive regulation of interleukin-6 production"/>
    <property type="evidence" value="ECO:0007669"/>
    <property type="project" value="TreeGrafter"/>
</dbReference>
<feature type="chain" id="PRO_5001829640" evidence="8">
    <location>
        <begin position="22"/>
        <end position="297"/>
    </location>
</feature>
<dbReference type="GO" id="GO:0038187">
    <property type="term" value="F:pattern recognition receptor activity"/>
    <property type="evidence" value="ECO:0007669"/>
    <property type="project" value="TreeGrafter"/>
</dbReference>
<proteinExistence type="predicted"/>
<keyword evidence="4" id="KW-1133">Transmembrane helix</keyword>
<dbReference type="InterPro" id="IPR001611">
    <property type="entry name" value="Leu-rich_rpt"/>
</dbReference>
<dbReference type="OMA" id="WPKLNEV"/>
<dbReference type="GO" id="GO:0002224">
    <property type="term" value="P:toll-like receptor signaling pathway"/>
    <property type="evidence" value="ECO:0007669"/>
    <property type="project" value="TreeGrafter"/>
</dbReference>
<dbReference type="Proteomes" id="UP000054359">
    <property type="component" value="Unassembled WGS sequence"/>
</dbReference>
<accession>A0A087TH72</accession>
<keyword evidence="3 8" id="KW-0732">Signal</keyword>
<dbReference type="Pfam" id="PF13855">
    <property type="entry name" value="LRR_8"/>
    <property type="match status" value="1"/>
</dbReference>
<dbReference type="STRING" id="407821.A0A087TH72"/>
<keyword evidence="7" id="KW-0325">Glycoprotein</keyword>
<dbReference type="Gene3D" id="3.80.10.10">
    <property type="entry name" value="Ribonuclease Inhibitor"/>
    <property type="match status" value="1"/>
</dbReference>
<dbReference type="PANTHER" id="PTHR47410:SF4">
    <property type="entry name" value="TOLL-LIKE RECEPTOR 9"/>
    <property type="match status" value="1"/>
</dbReference>
<gene>
    <name evidence="9" type="ORF">X975_13126</name>
</gene>
<dbReference type="GO" id="GO:0007249">
    <property type="term" value="P:canonical NF-kappaB signal transduction"/>
    <property type="evidence" value="ECO:0007669"/>
    <property type="project" value="TreeGrafter"/>
</dbReference>
<evidence type="ECO:0000256" key="2">
    <source>
        <dbReference type="ARBA" id="ARBA00022692"/>
    </source>
</evidence>
<feature type="signal peptide" evidence="8">
    <location>
        <begin position="1"/>
        <end position="21"/>
    </location>
</feature>
<evidence type="ECO:0000313" key="9">
    <source>
        <dbReference type="EMBL" id="KFM64461.1"/>
    </source>
</evidence>
<dbReference type="OrthoDB" id="676979at2759"/>
<dbReference type="AlphaFoldDB" id="A0A087TH72"/>
<comment type="subcellular location">
    <subcellularLocation>
        <location evidence="1">Membrane</location>
    </subcellularLocation>
</comment>
<keyword evidence="6 9" id="KW-0675">Receptor</keyword>
<sequence>MKNSSLVSIYILWICISFSLGACPEANSIQPCICRNHSFIKERFTIKCTGPSDKDRIISVTGNITGDWDLELESLELFKLPVAVNQVGSLRFKNCKLVRLQRLTDDAWPHLGRAIFESTIIEDKKWLNFKNVQSLRILTIDNVTMPVIGKEFEKGIPESVSFLTLKNTKTTRFETGALSHLKILIGLEIENSPLTEFPRNVLPFKLEDLSYLIISKTQIEKLEPNFFHNMPELKLVGLNHNRFSTLDAELFMPLRNRMLYLRADNNPLKCSCDLLWLSKDIQEKRLVKYEGTCFDST</sequence>
<evidence type="ECO:0000256" key="4">
    <source>
        <dbReference type="ARBA" id="ARBA00022989"/>
    </source>
</evidence>
<evidence type="ECO:0000256" key="6">
    <source>
        <dbReference type="ARBA" id="ARBA00023170"/>
    </source>
</evidence>
<organism evidence="9 10">
    <name type="scientific">Stegodyphus mimosarum</name>
    <name type="common">African social velvet spider</name>
    <dbReference type="NCBI Taxonomy" id="407821"/>
    <lineage>
        <taxon>Eukaryota</taxon>
        <taxon>Metazoa</taxon>
        <taxon>Ecdysozoa</taxon>
        <taxon>Arthropoda</taxon>
        <taxon>Chelicerata</taxon>
        <taxon>Arachnida</taxon>
        <taxon>Araneae</taxon>
        <taxon>Araneomorphae</taxon>
        <taxon>Entelegynae</taxon>
        <taxon>Eresoidea</taxon>
        <taxon>Eresidae</taxon>
        <taxon>Stegodyphus</taxon>
    </lineage>
</organism>
<dbReference type="EMBL" id="KK115214">
    <property type="protein sequence ID" value="KFM64461.1"/>
    <property type="molecule type" value="Genomic_DNA"/>
</dbReference>
<dbReference type="GO" id="GO:0051607">
    <property type="term" value="P:defense response to virus"/>
    <property type="evidence" value="ECO:0007669"/>
    <property type="project" value="TreeGrafter"/>
</dbReference>
<evidence type="ECO:0000256" key="5">
    <source>
        <dbReference type="ARBA" id="ARBA00023136"/>
    </source>
</evidence>
<evidence type="ECO:0000256" key="8">
    <source>
        <dbReference type="SAM" id="SignalP"/>
    </source>
</evidence>
<protein>
    <submittedName>
        <fullName evidence="9">Reticulon-4 receptor</fullName>
    </submittedName>
</protein>
<evidence type="ECO:0000256" key="3">
    <source>
        <dbReference type="ARBA" id="ARBA00022729"/>
    </source>
</evidence>
<dbReference type="InterPro" id="IPR032675">
    <property type="entry name" value="LRR_dom_sf"/>
</dbReference>
<dbReference type="PROSITE" id="PS51257">
    <property type="entry name" value="PROKAR_LIPOPROTEIN"/>
    <property type="match status" value="1"/>
</dbReference>